<dbReference type="Pfam" id="PF03061">
    <property type="entry name" value="4HBT"/>
    <property type="match status" value="1"/>
</dbReference>
<evidence type="ECO:0000256" key="6">
    <source>
        <dbReference type="ARBA" id="ARBA00040062"/>
    </source>
</evidence>
<comment type="catalytic activity">
    <reaction evidence="2">
        <text>a fatty acyl-CoA + H2O = a fatty acid + CoA + H(+)</text>
        <dbReference type="Rhea" id="RHEA:16781"/>
        <dbReference type="ChEBI" id="CHEBI:15377"/>
        <dbReference type="ChEBI" id="CHEBI:15378"/>
        <dbReference type="ChEBI" id="CHEBI:28868"/>
        <dbReference type="ChEBI" id="CHEBI:57287"/>
        <dbReference type="ChEBI" id="CHEBI:77636"/>
        <dbReference type="EC" id="3.1.2.20"/>
    </reaction>
</comment>
<dbReference type="RefSeq" id="WP_259660134.1">
    <property type="nucleotide sequence ID" value="NZ_JAHXRI010000006.1"/>
</dbReference>
<evidence type="ECO:0000256" key="3">
    <source>
        <dbReference type="ARBA" id="ARBA00036002"/>
    </source>
</evidence>
<dbReference type="PANTHER" id="PTHR43240:SF20">
    <property type="entry name" value="MEDIUM_LONG-CHAIN ACYL-COA THIOESTERASE YIGI"/>
    <property type="match status" value="1"/>
</dbReference>
<evidence type="ECO:0000256" key="1">
    <source>
        <dbReference type="ARBA" id="ARBA00022801"/>
    </source>
</evidence>
<dbReference type="Gene3D" id="3.10.129.10">
    <property type="entry name" value="Hotdog Thioesterase"/>
    <property type="match status" value="1"/>
</dbReference>
<proteinExistence type="inferred from homology"/>
<dbReference type="EC" id="3.1.2.20" evidence="5"/>
<dbReference type="InterPro" id="IPR003736">
    <property type="entry name" value="PAAI_dom"/>
</dbReference>
<feature type="domain" description="Thioesterase" evidence="8">
    <location>
        <begin position="51"/>
        <end position="121"/>
    </location>
</feature>
<evidence type="ECO:0000259" key="8">
    <source>
        <dbReference type="Pfam" id="PF03061"/>
    </source>
</evidence>
<dbReference type="PANTHER" id="PTHR43240">
    <property type="entry name" value="1,4-DIHYDROXY-2-NAPHTHOYL-COA THIOESTERASE 1"/>
    <property type="match status" value="1"/>
</dbReference>
<gene>
    <name evidence="9" type="ORF">KZZ10_03550</name>
</gene>
<protein>
    <recommendedName>
        <fullName evidence="6">Medium/long-chain acyl-CoA thioesterase YigI</fullName>
        <ecNumber evidence="5">3.1.2.20</ecNumber>
    </recommendedName>
</protein>
<comment type="catalytic activity">
    <reaction evidence="7">
        <text>a medium-chain fatty acyl-CoA + H2O = a medium-chain fatty acid + CoA + H(+)</text>
        <dbReference type="Rhea" id="RHEA:68184"/>
        <dbReference type="ChEBI" id="CHEBI:15377"/>
        <dbReference type="ChEBI" id="CHEBI:15378"/>
        <dbReference type="ChEBI" id="CHEBI:57287"/>
        <dbReference type="ChEBI" id="CHEBI:59558"/>
        <dbReference type="ChEBI" id="CHEBI:90546"/>
    </reaction>
</comment>
<evidence type="ECO:0000313" key="9">
    <source>
        <dbReference type="EMBL" id="MBZ1349710.1"/>
    </source>
</evidence>
<comment type="caution">
    <text evidence="9">The sequence shown here is derived from an EMBL/GenBank/DDBJ whole genome shotgun (WGS) entry which is preliminary data.</text>
</comment>
<comment type="similarity">
    <text evidence="4">Belongs to the YigI thioesterase family.</text>
</comment>
<dbReference type="InterPro" id="IPR029069">
    <property type="entry name" value="HotDog_dom_sf"/>
</dbReference>
<organism evidence="9 10">
    <name type="scientific">Zwartia hollandica</name>
    <dbReference type="NCBI Taxonomy" id="324606"/>
    <lineage>
        <taxon>Bacteria</taxon>
        <taxon>Pseudomonadati</taxon>
        <taxon>Pseudomonadota</taxon>
        <taxon>Betaproteobacteria</taxon>
        <taxon>Burkholderiales</taxon>
        <taxon>Alcaligenaceae</taxon>
        <taxon>Zwartia</taxon>
    </lineage>
</organism>
<sequence length="141" mass="15489">MSSTFDPATQGWKSLKSKGFFAEVGPLWSRPLGHGWEYGLLVEPRHENGVGVVHGGMLVTLLDQAVSMIAWAANDQQPCTTIHLDTHFVAPSVAGDFIVARGEVVRKTSSLIFLRGTLSVNDKQVMYGQGIMKILHKKQTR</sequence>
<keyword evidence="10" id="KW-1185">Reference proteome</keyword>
<evidence type="ECO:0000256" key="5">
    <source>
        <dbReference type="ARBA" id="ARBA00038894"/>
    </source>
</evidence>
<comment type="catalytic activity">
    <reaction evidence="3">
        <text>a long-chain fatty acyl-CoA + H2O = a long-chain fatty acid + CoA + H(+)</text>
        <dbReference type="Rhea" id="RHEA:67680"/>
        <dbReference type="ChEBI" id="CHEBI:15377"/>
        <dbReference type="ChEBI" id="CHEBI:15378"/>
        <dbReference type="ChEBI" id="CHEBI:57287"/>
        <dbReference type="ChEBI" id="CHEBI:57560"/>
        <dbReference type="ChEBI" id="CHEBI:83139"/>
    </reaction>
</comment>
<evidence type="ECO:0000256" key="4">
    <source>
        <dbReference type="ARBA" id="ARBA00038381"/>
    </source>
</evidence>
<name>A0A953NAH5_9BURK</name>
<evidence type="ECO:0000256" key="2">
    <source>
        <dbReference type="ARBA" id="ARBA00035880"/>
    </source>
</evidence>
<dbReference type="InterPro" id="IPR006683">
    <property type="entry name" value="Thioestr_dom"/>
</dbReference>
<dbReference type="SUPFAM" id="SSF54637">
    <property type="entry name" value="Thioesterase/thiol ester dehydrase-isomerase"/>
    <property type="match status" value="1"/>
</dbReference>
<keyword evidence="1" id="KW-0378">Hydrolase</keyword>
<evidence type="ECO:0000313" key="10">
    <source>
        <dbReference type="Proteomes" id="UP000739565"/>
    </source>
</evidence>
<dbReference type="GO" id="GO:0047617">
    <property type="term" value="F:fatty acyl-CoA hydrolase activity"/>
    <property type="evidence" value="ECO:0007669"/>
    <property type="project" value="UniProtKB-EC"/>
</dbReference>
<accession>A0A953NAH5</accession>
<reference evidence="9" key="1">
    <citation type="submission" date="2021-07" db="EMBL/GenBank/DDBJ databases">
        <title>New genus and species of the family Alcaligenaceae.</title>
        <authorList>
            <person name="Hahn M.W."/>
        </authorList>
    </citation>
    <scope>NUCLEOTIDE SEQUENCE</scope>
    <source>
        <strain evidence="9">LF4-65</strain>
    </source>
</reference>
<dbReference type="EMBL" id="JAHXRI010000006">
    <property type="protein sequence ID" value="MBZ1349710.1"/>
    <property type="molecule type" value="Genomic_DNA"/>
</dbReference>
<dbReference type="NCBIfam" id="TIGR00369">
    <property type="entry name" value="unchar_dom_1"/>
    <property type="match status" value="1"/>
</dbReference>
<dbReference type="Proteomes" id="UP000739565">
    <property type="component" value="Unassembled WGS sequence"/>
</dbReference>
<evidence type="ECO:0000256" key="7">
    <source>
        <dbReference type="ARBA" id="ARBA00048062"/>
    </source>
</evidence>
<dbReference type="CDD" id="cd03443">
    <property type="entry name" value="PaaI_thioesterase"/>
    <property type="match status" value="1"/>
</dbReference>
<dbReference type="AlphaFoldDB" id="A0A953NAH5"/>